<dbReference type="InterPro" id="IPR021930">
    <property type="entry name" value="Heparan_SO4_deacetylase_dom"/>
</dbReference>
<dbReference type="Proteomes" id="UP000663870">
    <property type="component" value="Unassembled WGS sequence"/>
</dbReference>
<sequence>MVRCSIKRLIKTIIFLVILIVILKNLLSYSRESHVNKFEFKQKSSVIFILSSYHSKNIQRLILFLNELRLSYIEYKNIDEKFYHDLINHIPSMIILDHIPNSNFYNFINQYQINLLIHLNHKCQNCISIKYSQMLFENISYPTIDFNREKLKPIIHTTQSPFKIEQSNQIIKLLHFEKILPYFSYYHELNNRCISLPINKNNLTNTIIYVENKITLEKINLMIISKEKQIYLSECLYHHWFIWPLMMDIFRYLTSNVYNYYGLNRYIQIDIDDIFLGSKSHDRLKSDDIQALIHSQSFIQNYISNFRYRLGFSGYYYNSGNDEENQGDRLLIK</sequence>
<reference evidence="2" key="1">
    <citation type="submission" date="2021-02" db="EMBL/GenBank/DDBJ databases">
        <authorList>
            <person name="Nowell W R."/>
        </authorList>
    </citation>
    <scope>NUCLEOTIDE SEQUENCE</scope>
</reference>
<accession>A0A813Q6A6</accession>
<proteinExistence type="predicted"/>
<dbReference type="AlphaFoldDB" id="A0A813Q6A6"/>
<protein>
    <recommendedName>
        <fullName evidence="1">Heparan sulphate-N-deacetylase deacetylase domain-containing protein</fullName>
    </recommendedName>
</protein>
<evidence type="ECO:0000313" key="2">
    <source>
        <dbReference type="EMBL" id="CAF0762758.1"/>
    </source>
</evidence>
<dbReference type="GO" id="GO:0015016">
    <property type="term" value="F:heparan sulfate N-sulfotransferase activity"/>
    <property type="evidence" value="ECO:0007669"/>
    <property type="project" value="InterPro"/>
</dbReference>
<comment type="caution">
    <text evidence="2">The sequence shown here is derived from an EMBL/GenBank/DDBJ whole genome shotgun (WGS) entry which is preliminary data.</text>
</comment>
<feature type="domain" description="Heparan sulphate-N-deacetylase deacetylase" evidence="1">
    <location>
        <begin position="264"/>
        <end position="333"/>
    </location>
</feature>
<organism evidence="2 3">
    <name type="scientific">Rotaria sordida</name>
    <dbReference type="NCBI Taxonomy" id="392033"/>
    <lineage>
        <taxon>Eukaryota</taxon>
        <taxon>Metazoa</taxon>
        <taxon>Spiralia</taxon>
        <taxon>Gnathifera</taxon>
        <taxon>Rotifera</taxon>
        <taxon>Eurotatoria</taxon>
        <taxon>Bdelloidea</taxon>
        <taxon>Philodinida</taxon>
        <taxon>Philodinidae</taxon>
        <taxon>Rotaria</taxon>
    </lineage>
</organism>
<evidence type="ECO:0000313" key="3">
    <source>
        <dbReference type="Proteomes" id="UP000663870"/>
    </source>
</evidence>
<gene>
    <name evidence="2" type="ORF">JXQ802_LOCUS2286</name>
</gene>
<evidence type="ECO:0000259" key="1">
    <source>
        <dbReference type="Pfam" id="PF12062"/>
    </source>
</evidence>
<dbReference type="EMBL" id="CAJNOL010000027">
    <property type="protein sequence ID" value="CAF0762758.1"/>
    <property type="molecule type" value="Genomic_DNA"/>
</dbReference>
<dbReference type="GO" id="GO:0016787">
    <property type="term" value="F:hydrolase activity"/>
    <property type="evidence" value="ECO:0007669"/>
    <property type="project" value="InterPro"/>
</dbReference>
<keyword evidence="3" id="KW-1185">Reference proteome</keyword>
<name>A0A813Q6A6_9BILA</name>
<dbReference type="Pfam" id="PF12062">
    <property type="entry name" value="HSNSD-CE"/>
    <property type="match status" value="1"/>
</dbReference>